<dbReference type="InterPro" id="IPR035965">
    <property type="entry name" value="PAS-like_dom_sf"/>
</dbReference>
<dbReference type="GO" id="GO:0005524">
    <property type="term" value="F:ATP binding"/>
    <property type="evidence" value="ECO:0007669"/>
    <property type="project" value="UniProtKB-KW"/>
</dbReference>
<dbReference type="Pfam" id="PF00512">
    <property type="entry name" value="HisKA"/>
    <property type="match status" value="1"/>
</dbReference>
<evidence type="ECO:0000256" key="3">
    <source>
        <dbReference type="ARBA" id="ARBA00022553"/>
    </source>
</evidence>
<dbReference type="Proteomes" id="UP000198749">
    <property type="component" value="Unassembled WGS sequence"/>
</dbReference>
<reference evidence="16" key="1">
    <citation type="submission" date="2016-10" db="EMBL/GenBank/DDBJ databases">
        <authorList>
            <person name="Varghese N."/>
            <person name="Submissions S."/>
        </authorList>
    </citation>
    <scope>NUCLEOTIDE SEQUENCE [LARGE SCALE GENOMIC DNA]</scope>
    <source>
        <strain evidence="16">DSM 18887</strain>
    </source>
</reference>
<keyword evidence="8" id="KW-0902">Two-component regulatory system</keyword>
<dbReference type="Pfam" id="PF02518">
    <property type="entry name" value="HATPase_c"/>
    <property type="match status" value="1"/>
</dbReference>
<dbReference type="Gene3D" id="1.10.287.130">
    <property type="match status" value="1"/>
</dbReference>
<evidence type="ECO:0000256" key="9">
    <source>
        <dbReference type="ARBA" id="ARBA00023231"/>
    </source>
</evidence>
<dbReference type="InterPro" id="IPR005467">
    <property type="entry name" value="His_kinase_dom"/>
</dbReference>
<dbReference type="InterPro" id="IPR036097">
    <property type="entry name" value="HisK_dim/P_sf"/>
</dbReference>
<dbReference type="AlphaFoldDB" id="A0A1H9JCY9"/>
<dbReference type="Gene3D" id="3.30.450.20">
    <property type="entry name" value="PAS domain"/>
    <property type="match status" value="1"/>
</dbReference>
<keyword evidence="5" id="KW-0547">Nucleotide-binding</keyword>
<evidence type="ECO:0000256" key="4">
    <source>
        <dbReference type="ARBA" id="ARBA00022679"/>
    </source>
</evidence>
<dbReference type="SMART" id="SM00091">
    <property type="entry name" value="PAS"/>
    <property type="match status" value="1"/>
</dbReference>
<dbReference type="EC" id="2.7.13.3" evidence="2"/>
<accession>A0A1H9JCY9</accession>
<evidence type="ECO:0000313" key="16">
    <source>
        <dbReference type="Proteomes" id="UP000198749"/>
    </source>
</evidence>
<evidence type="ECO:0000256" key="5">
    <source>
        <dbReference type="ARBA" id="ARBA00022741"/>
    </source>
</evidence>
<gene>
    <name evidence="15" type="ORF">SAMN03080615_02929</name>
</gene>
<keyword evidence="16" id="KW-1185">Reference proteome</keyword>
<evidence type="ECO:0000256" key="7">
    <source>
        <dbReference type="ARBA" id="ARBA00022840"/>
    </source>
</evidence>
<evidence type="ECO:0000256" key="1">
    <source>
        <dbReference type="ARBA" id="ARBA00000085"/>
    </source>
</evidence>
<dbReference type="SUPFAM" id="SSF55874">
    <property type="entry name" value="ATPase domain of HSP90 chaperone/DNA topoisomerase II/histidine kinase"/>
    <property type="match status" value="1"/>
</dbReference>
<name>A0A1H9JCY9_9GAMM</name>
<keyword evidence="7" id="KW-0067">ATP-binding</keyword>
<proteinExistence type="predicted"/>
<evidence type="ECO:0000256" key="6">
    <source>
        <dbReference type="ARBA" id="ARBA00022777"/>
    </source>
</evidence>
<sequence length="354" mass="39954">MKTPDLHKHILDNLSTAALLVDGQLQLVYMNPSAEMLLEASARRLRQLPFHSWFLVDDESEALKGALDSGHPFTKREAKLTTLTGREITIDYSVNPMPERYGRLVLIELTPRDRLIRISREEELLSNHETVISLVRGLAHEIKNPLGGLRGAAQLLERELPDEALHDYTRVIIEEADRLRNLVDRMLGPHKMPRMEEVNIHSILEHVSSLVIAEVGGQIHIQRDYDPSLPEFMGDREQLIQAVLNIVRNSMQALQESDVEEPRILLRTRVVRNLTLGAEMHRLVCCVEITDNGPGIPEELLQKIFYPMVSGRAIGTGLGLSIAQSVLAQHRGLIECRSVPGETCFQLLIPLEQQ</sequence>
<evidence type="ECO:0000256" key="13">
    <source>
        <dbReference type="ARBA" id="ARBA00043094"/>
    </source>
</evidence>
<evidence type="ECO:0000256" key="10">
    <source>
        <dbReference type="ARBA" id="ARBA00037696"/>
    </source>
</evidence>
<dbReference type="InterPro" id="IPR013656">
    <property type="entry name" value="PAS_4"/>
</dbReference>
<organism evidence="15 16">
    <name type="scientific">Amphritea atlantica</name>
    <dbReference type="NCBI Taxonomy" id="355243"/>
    <lineage>
        <taxon>Bacteria</taxon>
        <taxon>Pseudomonadati</taxon>
        <taxon>Pseudomonadota</taxon>
        <taxon>Gammaproteobacteria</taxon>
        <taxon>Oceanospirillales</taxon>
        <taxon>Oceanospirillaceae</taxon>
        <taxon>Amphritea</taxon>
    </lineage>
</organism>
<dbReference type="RefSeq" id="WP_091359770.1">
    <property type="nucleotide sequence ID" value="NZ_AP025284.1"/>
</dbReference>
<dbReference type="STRING" id="355243.SAMN03080615_02929"/>
<dbReference type="SMART" id="SM00388">
    <property type="entry name" value="HisKA"/>
    <property type="match status" value="1"/>
</dbReference>
<dbReference type="CDD" id="cd00082">
    <property type="entry name" value="HisKA"/>
    <property type="match status" value="1"/>
</dbReference>
<evidence type="ECO:0000256" key="11">
    <source>
        <dbReference type="ARBA" id="ARBA00039567"/>
    </source>
</evidence>
<dbReference type="PRINTS" id="PR00344">
    <property type="entry name" value="BCTRLSENSOR"/>
</dbReference>
<comment type="function">
    <text evidence="10">Member of the two-component regulatory system NtrB/NtrC, which controls expression of the nitrogen-regulated (ntr) genes in response to nitrogen limitation. Under conditions of nitrogen limitation, NtrB autophosphorylates and transfers the phosphoryl group to NtrC. In the presence of nitrogen, acts as a phosphatase that dephosphorylates and inactivates NtrC.</text>
</comment>
<evidence type="ECO:0000256" key="8">
    <source>
        <dbReference type="ARBA" id="ARBA00023012"/>
    </source>
</evidence>
<keyword evidence="9" id="KW-0535">Nitrogen fixation</keyword>
<dbReference type="InterPro" id="IPR000014">
    <property type="entry name" value="PAS"/>
</dbReference>
<dbReference type="SUPFAM" id="SSF47384">
    <property type="entry name" value="Homodimeric domain of signal transducing histidine kinase"/>
    <property type="match status" value="1"/>
</dbReference>
<dbReference type="InterPro" id="IPR003594">
    <property type="entry name" value="HATPase_dom"/>
</dbReference>
<evidence type="ECO:0000256" key="2">
    <source>
        <dbReference type="ARBA" id="ARBA00012438"/>
    </source>
</evidence>
<dbReference type="PROSITE" id="PS50109">
    <property type="entry name" value="HIS_KIN"/>
    <property type="match status" value="1"/>
</dbReference>
<feature type="domain" description="Histidine kinase" evidence="14">
    <location>
        <begin position="137"/>
        <end position="353"/>
    </location>
</feature>
<dbReference type="InterPro" id="IPR004358">
    <property type="entry name" value="Sig_transdc_His_kin-like_C"/>
</dbReference>
<evidence type="ECO:0000256" key="12">
    <source>
        <dbReference type="ARBA" id="ARBA00042313"/>
    </source>
</evidence>
<dbReference type="EMBL" id="FOGB01000009">
    <property type="protein sequence ID" value="SEQ84764.1"/>
    <property type="molecule type" value="Genomic_DNA"/>
</dbReference>
<protein>
    <recommendedName>
        <fullName evidence="11">Sensory histidine kinase/phosphatase NtrB</fullName>
        <ecNumber evidence="2">2.7.13.3</ecNumber>
    </recommendedName>
    <alternativeName>
        <fullName evidence="12">Nitrogen regulation protein NR(II)</fullName>
    </alternativeName>
    <alternativeName>
        <fullName evidence="13">Nitrogen regulator II</fullName>
    </alternativeName>
</protein>
<dbReference type="Gene3D" id="3.30.565.10">
    <property type="entry name" value="Histidine kinase-like ATPase, C-terminal domain"/>
    <property type="match status" value="1"/>
</dbReference>
<dbReference type="GO" id="GO:0000155">
    <property type="term" value="F:phosphorelay sensor kinase activity"/>
    <property type="evidence" value="ECO:0007669"/>
    <property type="project" value="InterPro"/>
</dbReference>
<keyword evidence="4" id="KW-0808">Transferase</keyword>
<dbReference type="SMART" id="SM00387">
    <property type="entry name" value="HATPase_c"/>
    <property type="match status" value="1"/>
</dbReference>
<keyword evidence="3" id="KW-0597">Phosphoprotein</keyword>
<keyword evidence="6 15" id="KW-0418">Kinase</keyword>
<dbReference type="InterPro" id="IPR036890">
    <property type="entry name" value="HATPase_C_sf"/>
</dbReference>
<evidence type="ECO:0000259" key="14">
    <source>
        <dbReference type="PROSITE" id="PS50109"/>
    </source>
</evidence>
<dbReference type="NCBIfam" id="NF008293">
    <property type="entry name" value="PRK11073.1"/>
    <property type="match status" value="1"/>
</dbReference>
<dbReference type="PANTHER" id="PTHR43065">
    <property type="entry name" value="SENSOR HISTIDINE KINASE"/>
    <property type="match status" value="1"/>
</dbReference>
<dbReference type="PANTHER" id="PTHR43065:SF16">
    <property type="entry name" value="SENSORY HISTIDINE KINASE_PHOSPHATASE NTRB"/>
    <property type="match status" value="1"/>
</dbReference>
<dbReference type="InterPro" id="IPR003661">
    <property type="entry name" value="HisK_dim/P_dom"/>
</dbReference>
<evidence type="ECO:0000313" key="15">
    <source>
        <dbReference type="EMBL" id="SEQ84764.1"/>
    </source>
</evidence>
<dbReference type="Pfam" id="PF08448">
    <property type="entry name" value="PAS_4"/>
    <property type="match status" value="1"/>
</dbReference>
<comment type="catalytic activity">
    <reaction evidence="1">
        <text>ATP + protein L-histidine = ADP + protein N-phospho-L-histidine.</text>
        <dbReference type="EC" id="2.7.13.3"/>
    </reaction>
</comment>
<dbReference type="SUPFAM" id="SSF55785">
    <property type="entry name" value="PYP-like sensor domain (PAS domain)"/>
    <property type="match status" value="1"/>
</dbReference>
<dbReference type="OrthoDB" id="9789238at2"/>